<proteinExistence type="predicted"/>
<dbReference type="AlphaFoldDB" id="A0A195FAB2"/>
<reference evidence="1 2" key="1">
    <citation type="submission" date="2016-03" db="EMBL/GenBank/DDBJ databases">
        <title>Trachymyrmex septentrionalis WGS genome.</title>
        <authorList>
            <person name="Nygaard S."/>
            <person name="Hu H."/>
            <person name="Boomsma J."/>
            <person name="Zhang G."/>
        </authorList>
    </citation>
    <scope>NUCLEOTIDE SEQUENCE [LARGE SCALE GENOMIC DNA]</scope>
    <source>
        <strain evidence="1">Tsep2-gDNA-1</strain>
        <tissue evidence="1">Whole body</tissue>
    </source>
</reference>
<keyword evidence="2" id="KW-1185">Reference proteome</keyword>
<protein>
    <submittedName>
        <fullName evidence="1">Uncharacterized protein</fullName>
    </submittedName>
</protein>
<organism evidence="1 2">
    <name type="scientific">Trachymyrmex septentrionalis</name>
    <dbReference type="NCBI Taxonomy" id="34720"/>
    <lineage>
        <taxon>Eukaryota</taxon>
        <taxon>Metazoa</taxon>
        <taxon>Ecdysozoa</taxon>
        <taxon>Arthropoda</taxon>
        <taxon>Hexapoda</taxon>
        <taxon>Insecta</taxon>
        <taxon>Pterygota</taxon>
        <taxon>Neoptera</taxon>
        <taxon>Endopterygota</taxon>
        <taxon>Hymenoptera</taxon>
        <taxon>Apocrita</taxon>
        <taxon>Aculeata</taxon>
        <taxon>Formicoidea</taxon>
        <taxon>Formicidae</taxon>
        <taxon>Myrmicinae</taxon>
        <taxon>Trachymyrmex</taxon>
    </lineage>
</organism>
<dbReference type="Proteomes" id="UP000078541">
    <property type="component" value="Unassembled WGS sequence"/>
</dbReference>
<dbReference type="EMBL" id="KQ981720">
    <property type="protein sequence ID" value="KYN37316.1"/>
    <property type="molecule type" value="Genomic_DNA"/>
</dbReference>
<gene>
    <name evidence="1" type="ORF">ALC56_08374</name>
</gene>
<evidence type="ECO:0000313" key="2">
    <source>
        <dbReference type="Proteomes" id="UP000078541"/>
    </source>
</evidence>
<accession>A0A195FAB2</accession>
<evidence type="ECO:0000313" key="1">
    <source>
        <dbReference type="EMBL" id="KYN37316.1"/>
    </source>
</evidence>
<name>A0A195FAB2_9HYME</name>
<sequence length="65" mass="7142">MLRLGRAHHYRQRPPDSLGRECLASEATNRRRVERAARILLTGVLEDSAGEAQAASIAGTDNEAR</sequence>